<dbReference type="InterPro" id="IPR036259">
    <property type="entry name" value="MFS_trans_sf"/>
</dbReference>
<evidence type="ECO:0000259" key="8">
    <source>
        <dbReference type="PROSITE" id="PS50850"/>
    </source>
</evidence>
<dbReference type="Proteomes" id="UP000719942">
    <property type="component" value="Unassembled WGS sequence"/>
</dbReference>
<evidence type="ECO:0000256" key="6">
    <source>
        <dbReference type="ARBA" id="ARBA00023136"/>
    </source>
</evidence>
<evidence type="ECO:0000256" key="1">
    <source>
        <dbReference type="ARBA" id="ARBA00004651"/>
    </source>
</evidence>
<dbReference type="InterPro" id="IPR011701">
    <property type="entry name" value="MFS"/>
</dbReference>
<proteinExistence type="predicted"/>
<dbReference type="PROSITE" id="PS50850">
    <property type="entry name" value="MFS"/>
    <property type="match status" value="1"/>
</dbReference>
<evidence type="ECO:0000256" key="2">
    <source>
        <dbReference type="ARBA" id="ARBA00022448"/>
    </source>
</evidence>
<keyword evidence="4 7" id="KW-0812">Transmembrane</keyword>
<evidence type="ECO:0000256" key="7">
    <source>
        <dbReference type="SAM" id="Phobius"/>
    </source>
</evidence>
<comment type="subcellular location">
    <subcellularLocation>
        <location evidence="1">Cell membrane</location>
        <topology evidence="1">Multi-pass membrane protein</topology>
    </subcellularLocation>
</comment>
<keyword evidence="10" id="KW-1185">Reference proteome</keyword>
<evidence type="ECO:0000256" key="4">
    <source>
        <dbReference type="ARBA" id="ARBA00022692"/>
    </source>
</evidence>
<gene>
    <name evidence="9" type="ORF">J5W02_05365</name>
</gene>
<evidence type="ECO:0000313" key="9">
    <source>
        <dbReference type="EMBL" id="MBW7572237.1"/>
    </source>
</evidence>
<organism evidence="9 10">
    <name type="scientific">Caproiciproducens faecalis</name>
    <dbReference type="NCBI Taxonomy" id="2820301"/>
    <lineage>
        <taxon>Bacteria</taxon>
        <taxon>Bacillati</taxon>
        <taxon>Bacillota</taxon>
        <taxon>Clostridia</taxon>
        <taxon>Eubacteriales</taxon>
        <taxon>Acutalibacteraceae</taxon>
        <taxon>Caproiciproducens</taxon>
    </lineage>
</organism>
<keyword evidence="6 7" id="KW-0472">Membrane</keyword>
<keyword evidence="3" id="KW-1003">Cell membrane</keyword>
<dbReference type="CDD" id="cd17490">
    <property type="entry name" value="MFS_YxlH_like"/>
    <property type="match status" value="1"/>
</dbReference>
<feature type="transmembrane region" description="Helical" evidence="7">
    <location>
        <begin position="105"/>
        <end position="127"/>
    </location>
</feature>
<dbReference type="EMBL" id="JAGFNZ010000002">
    <property type="protein sequence ID" value="MBW7572237.1"/>
    <property type="molecule type" value="Genomic_DNA"/>
</dbReference>
<comment type="caution">
    <text evidence="9">The sequence shown here is derived from an EMBL/GenBank/DDBJ whole genome shotgun (WGS) entry which is preliminary data.</text>
</comment>
<feature type="transmembrane region" description="Helical" evidence="7">
    <location>
        <begin position="81"/>
        <end position="99"/>
    </location>
</feature>
<name>A0ABS7DME6_9FIRM</name>
<feature type="transmembrane region" description="Helical" evidence="7">
    <location>
        <begin position="12"/>
        <end position="32"/>
    </location>
</feature>
<dbReference type="SUPFAM" id="SSF103473">
    <property type="entry name" value="MFS general substrate transporter"/>
    <property type="match status" value="1"/>
</dbReference>
<dbReference type="RefSeq" id="WP_219964654.1">
    <property type="nucleotide sequence ID" value="NZ_JAGFNZ010000002.1"/>
</dbReference>
<accession>A0ABS7DME6</accession>
<feature type="domain" description="Major facilitator superfamily (MFS) profile" evidence="8">
    <location>
        <begin position="168"/>
        <end position="393"/>
    </location>
</feature>
<sequence length="393" mass="42585">MITEANKKAQDAPQILLLSIIVSVFWFCQYVYIPYQSIYLSGIGATPTLIGVITGAYGFTQLMIRMPVGVAADRNSRHKRFIMLGVLSAGTASLFRIFLPNAYGFFFGNLLSGFASATWISFMILFFSHFPEGQLQKASGIIIGANNLGIFLGFAAGTLVYRKFGMHLLCVLSASAAIPALLLSLLITEPAHEKEILPVRELLKVCTDKRLIVFSLLAFIQQGVQISSSMSFTAQAAQARGANSTQIGLCSVIYIVAAVLSSYFAASDAARKSGPSFWIPLIFACLTLYCLLIPNLPKIEWFYPTQILSGLSTGILLSFCTSEAMKNIPKEKNSTAMGFYQSIYAVGMTVLPIVTGALAGLCGLRNAFYFLAGLTAIGLDGAIVYYYKKKNTA</sequence>
<evidence type="ECO:0000256" key="3">
    <source>
        <dbReference type="ARBA" id="ARBA00022475"/>
    </source>
</evidence>
<feature type="transmembrane region" description="Helical" evidence="7">
    <location>
        <begin position="166"/>
        <end position="188"/>
    </location>
</feature>
<feature type="transmembrane region" description="Helical" evidence="7">
    <location>
        <begin position="139"/>
        <end position="160"/>
    </location>
</feature>
<feature type="transmembrane region" description="Helical" evidence="7">
    <location>
        <begin position="367"/>
        <end position="387"/>
    </location>
</feature>
<feature type="transmembrane region" description="Helical" evidence="7">
    <location>
        <begin position="342"/>
        <end position="361"/>
    </location>
</feature>
<feature type="transmembrane region" description="Helical" evidence="7">
    <location>
        <begin position="277"/>
        <end position="295"/>
    </location>
</feature>
<dbReference type="Pfam" id="PF07690">
    <property type="entry name" value="MFS_1"/>
    <property type="match status" value="2"/>
</dbReference>
<dbReference type="InterPro" id="IPR050171">
    <property type="entry name" value="MFS_Transporters"/>
</dbReference>
<feature type="transmembrane region" description="Helical" evidence="7">
    <location>
        <begin position="246"/>
        <end position="265"/>
    </location>
</feature>
<reference evidence="9 10" key="1">
    <citation type="submission" date="2021-03" db="EMBL/GenBank/DDBJ databases">
        <title>Caproiciproducens sp. nov. isolated from feces of cow.</title>
        <authorList>
            <person name="Choi J.-Y."/>
        </authorList>
    </citation>
    <scope>NUCLEOTIDE SEQUENCE [LARGE SCALE GENOMIC DNA]</scope>
    <source>
        <strain evidence="9 10">AGMB10547</strain>
    </source>
</reference>
<evidence type="ECO:0000313" key="10">
    <source>
        <dbReference type="Proteomes" id="UP000719942"/>
    </source>
</evidence>
<keyword evidence="2" id="KW-0813">Transport</keyword>
<dbReference type="InterPro" id="IPR020846">
    <property type="entry name" value="MFS_dom"/>
</dbReference>
<protein>
    <submittedName>
        <fullName evidence="9">MFS transporter</fullName>
    </submittedName>
</protein>
<keyword evidence="5 7" id="KW-1133">Transmembrane helix</keyword>
<dbReference type="PANTHER" id="PTHR23517">
    <property type="entry name" value="RESISTANCE PROTEIN MDTM, PUTATIVE-RELATED-RELATED"/>
    <property type="match status" value="1"/>
</dbReference>
<evidence type="ECO:0000256" key="5">
    <source>
        <dbReference type="ARBA" id="ARBA00022989"/>
    </source>
</evidence>
<feature type="transmembrane region" description="Helical" evidence="7">
    <location>
        <begin position="38"/>
        <end position="60"/>
    </location>
</feature>
<dbReference type="Gene3D" id="1.20.1250.20">
    <property type="entry name" value="MFS general substrate transporter like domains"/>
    <property type="match status" value="1"/>
</dbReference>